<feature type="transmembrane region" description="Helical" evidence="5">
    <location>
        <begin position="230"/>
        <end position="248"/>
    </location>
</feature>
<protein>
    <submittedName>
        <fullName evidence="7">APC family permease</fullName>
    </submittedName>
</protein>
<keyword evidence="3 5" id="KW-1133">Transmembrane helix</keyword>
<evidence type="ECO:0000256" key="4">
    <source>
        <dbReference type="ARBA" id="ARBA00023136"/>
    </source>
</evidence>
<dbReference type="Proteomes" id="UP001596505">
    <property type="component" value="Unassembled WGS sequence"/>
</dbReference>
<feature type="transmembrane region" description="Helical" evidence="5">
    <location>
        <begin position="17"/>
        <end position="37"/>
    </location>
</feature>
<reference evidence="8" key="1">
    <citation type="journal article" date="2019" name="Int. J. Syst. Evol. Microbiol.">
        <title>The Global Catalogue of Microorganisms (GCM) 10K type strain sequencing project: providing services to taxonomists for standard genome sequencing and annotation.</title>
        <authorList>
            <consortium name="The Broad Institute Genomics Platform"/>
            <consortium name="The Broad Institute Genome Sequencing Center for Infectious Disease"/>
            <person name="Wu L."/>
            <person name="Ma J."/>
        </authorList>
    </citation>
    <scope>NUCLEOTIDE SEQUENCE [LARGE SCALE GENOMIC DNA]</scope>
    <source>
        <strain evidence="8">CGMCC 1.16305</strain>
    </source>
</reference>
<dbReference type="InterPro" id="IPR004841">
    <property type="entry name" value="AA-permease/SLC12A_dom"/>
</dbReference>
<keyword evidence="8" id="KW-1185">Reference proteome</keyword>
<feature type="transmembrane region" description="Helical" evidence="5">
    <location>
        <begin position="49"/>
        <end position="67"/>
    </location>
</feature>
<dbReference type="EMBL" id="JBHTCO010000004">
    <property type="protein sequence ID" value="MFC7392220.1"/>
    <property type="molecule type" value="Genomic_DNA"/>
</dbReference>
<dbReference type="Gene3D" id="1.20.1740.10">
    <property type="entry name" value="Amino acid/polyamine transporter I"/>
    <property type="match status" value="1"/>
</dbReference>
<dbReference type="PANTHER" id="PTHR42770">
    <property type="entry name" value="AMINO ACID TRANSPORTER-RELATED"/>
    <property type="match status" value="1"/>
</dbReference>
<feature type="transmembrane region" description="Helical" evidence="5">
    <location>
        <begin position="353"/>
        <end position="373"/>
    </location>
</feature>
<dbReference type="PIRSF" id="PIRSF006060">
    <property type="entry name" value="AA_transporter"/>
    <property type="match status" value="1"/>
</dbReference>
<comment type="subcellular location">
    <subcellularLocation>
        <location evidence="1">Membrane</location>
        <topology evidence="1">Multi-pass membrane protein</topology>
    </subcellularLocation>
</comment>
<feature type="transmembrane region" description="Helical" evidence="5">
    <location>
        <begin position="150"/>
        <end position="169"/>
    </location>
</feature>
<feature type="domain" description="Amino acid permease/ SLC12A" evidence="6">
    <location>
        <begin position="16"/>
        <end position="403"/>
    </location>
</feature>
<dbReference type="PANTHER" id="PTHR42770:SF8">
    <property type="entry name" value="PUTRESCINE IMPORTER PUUP"/>
    <property type="match status" value="1"/>
</dbReference>
<evidence type="ECO:0000256" key="2">
    <source>
        <dbReference type="ARBA" id="ARBA00022692"/>
    </source>
</evidence>
<comment type="caution">
    <text evidence="7">The sequence shown here is derived from an EMBL/GenBank/DDBJ whole genome shotgun (WGS) entry which is preliminary data.</text>
</comment>
<evidence type="ECO:0000256" key="3">
    <source>
        <dbReference type="ARBA" id="ARBA00022989"/>
    </source>
</evidence>
<gene>
    <name evidence="7" type="ORF">ACFQRG_04425</name>
</gene>
<feature type="transmembrane region" description="Helical" evidence="5">
    <location>
        <begin position="125"/>
        <end position="143"/>
    </location>
</feature>
<evidence type="ECO:0000256" key="1">
    <source>
        <dbReference type="ARBA" id="ARBA00004141"/>
    </source>
</evidence>
<evidence type="ECO:0000256" key="5">
    <source>
        <dbReference type="SAM" id="Phobius"/>
    </source>
</evidence>
<dbReference type="Pfam" id="PF00324">
    <property type="entry name" value="AA_permease"/>
    <property type="match status" value="1"/>
</dbReference>
<feature type="transmembrane region" description="Helical" evidence="5">
    <location>
        <begin position="268"/>
        <end position="295"/>
    </location>
</feature>
<feature type="transmembrane region" description="Helical" evidence="5">
    <location>
        <begin position="329"/>
        <end position="347"/>
    </location>
</feature>
<feature type="transmembrane region" description="Helical" evidence="5">
    <location>
        <begin position="385"/>
        <end position="404"/>
    </location>
</feature>
<proteinExistence type="predicted"/>
<organism evidence="7 8">
    <name type="scientific">Scopulibacillus cellulosilyticus</name>
    <dbReference type="NCBI Taxonomy" id="2665665"/>
    <lineage>
        <taxon>Bacteria</taxon>
        <taxon>Bacillati</taxon>
        <taxon>Bacillota</taxon>
        <taxon>Bacilli</taxon>
        <taxon>Bacillales</taxon>
        <taxon>Sporolactobacillaceae</taxon>
        <taxon>Scopulibacillus</taxon>
    </lineage>
</organism>
<dbReference type="InterPro" id="IPR050367">
    <property type="entry name" value="APC_superfamily"/>
</dbReference>
<feature type="transmembrane region" description="Helical" evidence="5">
    <location>
        <begin position="88"/>
        <end position="110"/>
    </location>
</feature>
<accession>A0ABW2PWY4</accession>
<name>A0ABW2PWY4_9BACL</name>
<keyword evidence="2 5" id="KW-0812">Transmembrane</keyword>
<keyword evidence="4 5" id="KW-0472">Membrane</keyword>
<feature type="transmembrane region" description="Helical" evidence="5">
    <location>
        <begin position="410"/>
        <end position="428"/>
    </location>
</feature>
<feature type="transmembrane region" description="Helical" evidence="5">
    <location>
        <begin position="189"/>
        <end position="209"/>
    </location>
</feature>
<sequence>MEQNNGILDRSLKLRHIVFLGLAYMSPFAVFDTFGIVSETTKGHVPMSYILVTVAVLFTAFSYGKMVKLYPTAGSAYTYTRQTMNSGLGFLVGWASLLDYLFLPMINALLADVYLSSGFPNVPKWVWIIGLILLITIMNVVGVKVAVSANVLMVVFQFLIVLIFVILNIRSIIFGYDVNFSFNPFYSHHMAWGPVISGASILALSFLGFDAVTTLSEETIEPKKNVPRGIFLIAVIGGIFFIAVTYFMQCLFPNVASLKNISGASPEIAKYIGGTIFQSIFLAGALVSVTASGLAAQTSASRLLYAMGRDGVLTKKLFSYIHPRLKTPIFNVIILGVLALTALFLSLTTATSLINFGAYTAFSFVNLSVIVYYVRNKRSHTFSSIISSIIIPLIGFAVNAYLWFSLDRDAMILGLSWTAVGIVYLVYLTRFFTKKPPEFDFDESESISG</sequence>
<evidence type="ECO:0000313" key="8">
    <source>
        <dbReference type="Proteomes" id="UP001596505"/>
    </source>
</evidence>
<dbReference type="RefSeq" id="WP_380964087.1">
    <property type="nucleotide sequence ID" value="NZ_JBHTCO010000004.1"/>
</dbReference>
<evidence type="ECO:0000313" key="7">
    <source>
        <dbReference type="EMBL" id="MFC7392220.1"/>
    </source>
</evidence>
<evidence type="ECO:0000259" key="6">
    <source>
        <dbReference type="Pfam" id="PF00324"/>
    </source>
</evidence>